<evidence type="ECO:0000256" key="1">
    <source>
        <dbReference type="SAM" id="SignalP"/>
    </source>
</evidence>
<gene>
    <name evidence="3" type="ORF">M2650_10840</name>
</gene>
<sequence length="173" mass="18170">MKKISALLVLLMICGELSAQSCGGGIPSAGNPYCLPPYHPSSPHYQGQDKSNDTSNAQWRLTWGAVAMSANGDASVGVSVGRSTRMDAEQEAITQCELLTASRCELAIAYENQCAVIAWPSRNGATESGSPIVMSGPSVEKLSKAAVAECGKGRKDGECKIVYSDCTKPVLVQ</sequence>
<dbReference type="Pfam" id="PF13827">
    <property type="entry name" value="DUF4189"/>
    <property type="match status" value="1"/>
</dbReference>
<keyword evidence="4" id="KW-1185">Reference proteome</keyword>
<reference evidence="3 4" key="1">
    <citation type="submission" date="2022-05" db="EMBL/GenBank/DDBJ databases">
        <title>Luteimonas sp. SX5, whole genome shotgun sequencing project.</title>
        <authorList>
            <person name="Zhao G."/>
            <person name="Shen L."/>
        </authorList>
    </citation>
    <scope>NUCLEOTIDE SEQUENCE [LARGE SCALE GENOMIC DNA]</scope>
    <source>
        <strain evidence="3 4">SX5</strain>
    </source>
</reference>
<protein>
    <submittedName>
        <fullName evidence="3">DUF4189 domain-containing protein</fullName>
    </submittedName>
</protein>
<organism evidence="3 4">
    <name type="scientific">Luteimonas galliterrae</name>
    <dbReference type="NCBI Taxonomy" id="2940486"/>
    <lineage>
        <taxon>Bacteria</taxon>
        <taxon>Pseudomonadati</taxon>
        <taxon>Pseudomonadota</taxon>
        <taxon>Gammaproteobacteria</taxon>
        <taxon>Lysobacterales</taxon>
        <taxon>Lysobacteraceae</taxon>
        <taxon>Luteimonas</taxon>
    </lineage>
</organism>
<feature type="domain" description="DUF4189" evidence="2">
    <location>
        <begin position="63"/>
        <end position="166"/>
    </location>
</feature>
<dbReference type="Proteomes" id="UP001431217">
    <property type="component" value="Unassembled WGS sequence"/>
</dbReference>
<dbReference type="EMBL" id="JAMBEP010000002">
    <property type="protein sequence ID" value="MCL1635119.1"/>
    <property type="molecule type" value="Genomic_DNA"/>
</dbReference>
<dbReference type="InterPro" id="IPR025240">
    <property type="entry name" value="DUF4189"/>
</dbReference>
<feature type="signal peptide" evidence="1">
    <location>
        <begin position="1"/>
        <end position="19"/>
    </location>
</feature>
<evidence type="ECO:0000313" key="3">
    <source>
        <dbReference type="EMBL" id="MCL1635119.1"/>
    </source>
</evidence>
<accession>A0ABT0MLP8</accession>
<proteinExistence type="predicted"/>
<evidence type="ECO:0000259" key="2">
    <source>
        <dbReference type="Pfam" id="PF13827"/>
    </source>
</evidence>
<feature type="chain" id="PRO_5045955999" evidence="1">
    <location>
        <begin position="20"/>
        <end position="173"/>
    </location>
</feature>
<dbReference type="RefSeq" id="WP_249474444.1">
    <property type="nucleotide sequence ID" value="NZ_JAMBEP010000002.1"/>
</dbReference>
<name>A0ABT0MLP8_9GAMM</name>
<keyword evidence="1" id="KW-0732">Signal</keyword>
<evidence type="ECO:0000313" key="4">
    <source>
        <dbReference type="Proteomes" id="UP001431217"/>
    </source>
</evidence>
<comment type="caution">
    <text evidence="3">The sequence shown here is derived from an EMBL/GenBank/DDBJ whole genome shotgun (WGS) entry which is preliminary data.</text>
</comment>